<dbReference type="InterPro" id="IPR007360">
    <property type="entry name" value="SirB"/>
</dbReference>
<evidence type="ECO:0000256" key="1">
    <source>
        <dbReference type="SAM" id="Phobius"/>
    </source>
</evidence>
<feature type="transmembrane region" description="Helical" evidence="1">
    <location>
        <begin position="71"/>
        <end position="91"/>
    </location>
</feature>
<dbReference type="PANTHER" id="PTHR39594:SF1">
    <property type="entry name" value="PROTEIN YCHQ"/>
    <property type="match status" value="1"/>
</dbReference>
<feature type="transmembrane region" description="Helical" evidence="1">
    <location>
        <begin position="45"/>
        <end position="65"/>
    </location>
</feature>
<feature type="transmembrane region" description="Helical" evidence="1">
    <location>
        <begin position="6"/>
        <end position="25"/>
    </location>
</feature>
<evidence type="ECO:0000313" key="2">
    <source>
        <dbReference type="EMBL" id="XBS89126.1"/>
    </source>
</evidence>
<keyword evidence="1" id="KW-0812">Transmembrane</keyword>
<dbReference type="RefSeq" id="WP_040673229.1">
    <property type="nucleotide sequence ID" value="NZ_CP157948.1"/>
</dbReference>
<name>A0AAU7QHR2_9GAMM</name>
<dbReference type="PANTHER" id="PTHR39594">
    <property type="entry name" value="PROTEIN YCHQ"/>
    <property type="match status" value="1"/>
</dbReference>
<dbReference type="Pfam" id="PF04247">
    <property type="entry name" value="SirB"/>
    <property type="match status" value="1"/>
</dbReference>
<gene>
    <name evidence="2" type="ORF">ABNK63_12060</name>
</gene>
<keyword evidence="1" id="KW-1133">Transmembrane helix</keyword>
<keyword evidence="1" id="KW-0472">Membrane</keyword>
<protein>
    <submittedName>
        <fullName evidence="2">SirB2 family protein</fullName>
    </submittedName>
</protein>
<sequence length="134" mass="14891">MFEFYPQIKWVHIACVLASGSLFALRGLLVQLGHAGAAQWEPVRWLSYAIDTSLLTAALMLVSILPGALFANGWLTTKLVLLVVYVVLATLALKRARTRRARLAFFIAALACYVYMLGVARMHHPLGWLHGWIA</sequence>
<feature type="transmembrane region" description="Helical" evidence="1">
    <location>
        <begin position="103"/>
        <end position="122"/>
    </location>
</feature>
<dbReference type="EMBL" id="CP157948">
    <property type="protein sequence ID" value="XBS89126.1"/>
    <property type="molecule type" value="Genomic_DNA"/>
</dbReference>
<organism evidence="2">
    <name type="scientific">Rhodanobacter sp. IGA1.0</name>
    <dbReference type="NCBI Taxonomy" id="3158582"/>
    <lineage>
        <taxon>Bacteria</taxon>
        <taxon>Pseudomonadati</taxon>
        <taxon>Pseudomonadota</taxon>
        <taxon>Gammaproteobacteria</taxon>
        <taxon>Lysobacterales</taxon>
        <taxon>Rhodanobacteraceae</taxon>
        <taxon>Rhodanobacter</taxon>
    </lineage>
</organism>
<proteinExistence type="predicted"/>
<accession>A0AAU7QHR2</accession>
<dbReference type="GO" id="GO:0005886">
    <property type="term" value="C:plasma membrane"/>
    <property type="evidence" value="ECO:0007669"/>
    <property type="project" value="TreeGrafter"/>
</dbReference>
<reference evidence="2" key="1">
    <citation type="submission" date="2024-06" db="EMBL/GenBank/DDBJ databases">
        <authorList>
            <person name="Sun Y."/>
        </authorList>
    </citation>
    <scope>NUCLEOTIDE SEQUENCE</scope>
    <source>
        <strain evidence="2">IGA1.0</strain>
    </source>
</reference>
<dbReference type="PIRSF" id="PIRSF005610">
    <property type="entry name" value="SirB"/>
    <property type="match status" value="1"/>
</dbReference>
<dbReference type="AlphaFoldDB" id="A0AAU7QHR2"/>